<name>A0A6C0B7I2_9ZZZZ</name>
<dbReference type="Gene3D" id="3.40.50.12760">
    <property type="match status" value="1"/>
</dbReference>
<dbReference type="GO" id="GO:0004483">
    <property type="term" value="F:methyltransferase cap1 activity"/>
    <property type="evidence" value="ECO:0007669"/>
    <property type="project" value="TreeGrafter"/>
</dbReference>
<sequence length="391" mass="45272">MLINTLPIISGIYWNKLLLSQHTDKPNNYISYSLYNFLTEIKGKIDECVEEWDIHKKYTNPYEYIHNTGSRISICRYRPISRAFFKLIEIIDSFKLPIFNSPETQITMFGLAEGPGGFIEAACYYNKNPHSRYYGMTIEDPNDHNVPGWKKTRGFLKHNPNVILEKGADGTGDLMSIPNFRHVVDKYGGSIDFVTGDGGFDFSMDFNNQEVSMTNLLFAQIAYAVCLQKQGGCFVLKMFDSFYKPTVEMLLLLASMYDRVHIVKPNTSRAANSERYIVCVGYRFQQSPQIRDSFESLLASFDKEKYIRSILSVKVPLFFYNKIEEINVIFGQTQLDNIYNTLGLIEIRSKKDKIEQYTRQNIQKCINWCIKHGFEYTNNEETASSNLFLHH</sequence>
<dbReference type="Pfam" id="PF01728">
    <property type="entry name" value="FtsJ"/>
    <property type="match status" value="1"/>
</dbReference>
<evidence type="ECO:0000259" key="1">
    <source>
        <dbReference type="Pfam" id="PF01728"/>
    </source>
</evidence>
<feature type="domain" description="Ribosomal RNA methyltransferase FtsJ" evidence="1">
    <location>
        <begin position="81"/>
        <end position="282"/>
    </location>
</feature>
<dbReference type="SUPFAM" id="SSF53335">
    <property type="entry name" value="S-adenosyl-L-methionine-dependent methyltransferases"/>
    <property type="match status" value="1"/>
</dbReference>
<dbReference type="GO" id="GO:0005634">
    <property type="term" value="C:nucleus"/>
    <property type="evidence" value="ECO:0007669"/>
    <property type="project" value="UniProtKB-ARBA"/>
</dbReference>
<dbReference type="PANTHER" id="PTHR16121:SF0">
    <property type="entry name" value="CAP-SPECIFIC MRNA (NUCLEOSIDE-2'-O-)-METHYLTRANSFERASE 1"/>
    <property type="match status" value="1"/>
</dbReference>
<dbReference type="GO" id="GO:0005737">
    <property type="term" value="C:cytoplasm"/>
    <property type="evidence" value="ECO:0007669"/>
    <property type="project" value="TreeGrafter"/>
</dbReference>
<proteinExistence type="predicted"/>
<dbReference type="InterPro" id="IPR029063">
    <property type="entry name" value="SAM-dependent_MTases_sf"/>
</dbReference>
<dbReference type="GO" id="GO:0032259">
    <property type="term" value="P:methylation"/>
    <property type="evidence" value="ECO:0007669"/>
    <property type="project" value="InterPro"/>
</dbReference>
<dbReference type="InterPro" id="IPR002877">
    <property type="entry name" value="RNA_MeTrfase_FtsJ_dom"/>
</dbReference>
<accession>A0A6C0B7I2</accession>
<organism evidence="2">
    <name type="scientific">viral metagenome</name>
    <dbReference type="NCBI Taxonomy" id="1070528"/>
    <lineage>
        <taxon>unclassified sequences</taxon>
        <taxon>metagenomes</taxon>
        <taxon>organismal metagenomes</taxon>
    </lineage>
</organism>
<protein>
    <recommendedName>
        <fullName evidence="1">Ribosomal RNA methyltransferase FtsJ domain-containing protein</fullName>
    </recommendedName>
</protein>
<dbReference type="AlphaFoldDB" id="A0A6C0B7I2"/>
<dbReference type="PANTHER" id="PTHR16121">
    <property type="entry name" value="CAP-SPECIFIC MRNA (NUCLEOSIDE-2'-O-)-METHYLTRANSFERASE 1-RELATED"/>
    <property type="match status" value="1"/>
</dbReference>
<dbReference type="EMBL" id="MN739081">
    <property type="protein sequence ID" value="QHS87433.1"/>
    <property type="molecule type" value="Genomic_DNA"/>
</dbReference>
<reference evidence="2" key="1">
    <citation type="journal article" date="2020" name="Nature">
        <title>Giant virus diversity and host interactions through global metagenomics.</title>
        <authorList>
            <person name="Schulz F."/>
            <person name="Roux S."/>
            <person name="Paez-Espino D."/>
            <person name="Jungbluth S."/>
            <person name="Walsh D.A."/>
            <person name="Denef V.J."/>
            <person name="McMahon K.D."/>
            <person name="Konstantinidis K.T."/>
            <person name="Eloe-Fadrosh E.A."/>
            <person name="Kyrpides N.C."/>
            <person name="Woyke T."/>
        </authorList>
    </citation>
    <scope>NUCLEOTIDE SEQUENCE</scope>
    <source>
        <strain evidence="2">GVMAG-M-3300010157-4</strain>
    </source>
</reference>
<evidence type="ECO:0000313" key="2">
    <source>
        <dbReference type="EMBL" id="QHS87433.1"/>
    </source>
</evidence>
<dbReference type="InterPro" id="IPR050851">
    <property type="entry name" value="mRNA_Cap_2O-Ribose_MeTrfase"/>
</dbReference>
<dbReference type="GO" id="GO:0006370">
    <property type="term" value="P:7-methylguanosine mRNA capping"/>
    <property type="evidence" value="ECO:0007669"/>
    <property type="project" value="TreeGrafter"/>
</dbReference>